<evidence type="ECO:0000313" key="6">
    <source>
        <dbReference type="EMBL" id="CAF4375151.1"/>
    </source>
</evidence>
<keyword evidence="8" id="KW-1185">Reference proteome</keyword>
<dbReference type="PANTHER" id="PTHR15615">
    <property type="match status" value="1"/>
</dbReference>
<comment type="caution">
    <text evidence="5">The sequence shown here is derived from an EMBL/GenBank/DDBJ whole genome shotgun (WGS) entry which is preliminary data.</text>
</comment>
<evidence type="ECO:0000313" key="7">
    <source>
        <dbReference type="Proteomes" id="UP000663842"/>
    </source>
</evidence>
<feature type="transmembrane region" description="Helical" evidence="4">
    <location>
        <begin position="299"/>
        <end position="324"/>
    </location>
</feature>
<feature type="region of interest" description="Disordered" evidence="3">
    <location>
        <begin position="336"/>
        <end position="387"/>
    </location>
</feature>
<evidence type="ECO:0000256" key="3">
    <source>
        <dbReference type="SAM" id="MobiDB-lite"/>
    </source>
</evidence>
<dbReference type="GO" id="GO:0019901">
    <property type="term" value="F:protein kinase binding"/>
    <property type="evidence" value="ECO:0007669"/>
    <property type="project" value="InterPro"/>
</dbReference>
<accession>A0A819XP86</accession>
<dbReference type="AlphaFoldDB" id="A0A819XP86"/>
<evidence type="ECO:0000313" key="5">
    <source>
        <dbReference type="EMBL" id="CAF4144985.1"/>
    </source>
</evidence>
<protein>
    <recommendedName>
        <fullName evidence="2">Protein CNPPD1</fullName>
    </recommendedName>
</protein>
<dbReference type="Proteomes" id="UP000663866">
    <property type="component" value="Unassembled WGS sequence"/>
</dbReference>
<dbReference type="CDD" id="cd20557">
    <property type="entry name" value="CYCLIN_ScPCL1-like"/>
    <property type="match status" value="1"/>
</dbReference>
<dbReference type="PANTHER" id="PTHR15615:SF108">
    <property type="entry name" value="PROTEIN CNPPD1"/>
    <property type="match status" value="1"/>
</dbReference>
<keyword evidence="4" id="KW-1133">Transmembrane helix</keyword>
<name>A0A819XP86_9BILA</name>
<evidence type="ECO:0000313" key="8">
    <source>
        <dbReference type="Proteomes" id="UP000663866"/>
    </source>
</evidence>
<dbReference type="GO" id="GO:0000307">
    <property type="term" value="C:cyclin-dependent protein kinase holoenzyme complex"/>
    <property type="evidence" value="ECO:0007669"/>
    <property type="project" value="TreeGrafter"/>
</dbReference>
<dbReference type="EMBL" id="CAJOBF010004591">
    <property type="protein sequence ID" value="CAF4144985.1"/>
    <property type="molecule type" value="Genomic_DNA"/>
</dbReference>
<evidence type="ECO:0000256" key="4">
    <source>
        <dbReference type="SAM" id="Phobius"/>
    </source>
</evidence>
<feature type="transmembrane region" description="Helical" evidence="4">
    <location>
        <begin position="185"/>
        <end position="206"/>
    </location>
</feature>
<gene>
    <name evidence="6" type="ORF">OVN521_LOCUS33583</name>
    <name evidence="5" type="ORF">UXM345_LOCUS24787</name>
</gene>
<dbReference type="Gene3D" id="1.10.472.10">
    <property type="entry name" value="Cyclin-like"/>
    <property type="match status" value="1"/>
</dbReference>
<sequence>MIYRLQNDDLILDDIILPDINESPEQMENLVSIDCALALSLCKIRNLPSCVFVLSLLYMKRLRSLRGLSSLAQIDNLTTEELYITSTLLADKYLIDEGENEQLFNSDLAELTGITVERFNLIERQALLALNWNLYVSDNEFHAFLSLFKSQMAKTFNENLDPLKTIDLVEFLSMCFKFLLHTIEYGVWISLLLIGASLSTLISIHFGALTRSTSIKTCNSTINCAHSAVSIGNNYENKNYNLINYLKSVIYALIESDSIYNNGDFNLSRNKLHALMFNNCSLSANAQGEFNISPTQSPWFWPLLSICIVLLVGIPCILFMLIVICHSKYKLNDDSDESSVASNASSSSASPTVPEQHDRRHRRTRYPRSHYVTGFRTPPPPYTTSDQPRNVFVTASPPPSYGACTNENTLNSSSTIIALPQTEPIENPTERSLNESGTSTISVPPVPIANSTVISLNDSTATTVNVLPTHVIEPQISRSTNSSSSSSMTNPPMQTFEA</sequence>
<organism evidence="5 7">
    <name type="scientific">Rotaria magnacalcarata</name>
    <dbReference type="NCBI Taxonomy" id="392030"/>
    <lineage>
        <taxon>Eukaryota</taxon>
        <taxon>Metazoa</taxon>
        <taxon>Spiralia</taxon>
        <taxon>Gnathifera</taxon>
        <taxon>Rotifera</taxon>
        <taxon>Eurotatoria</taxon>
        <taxon>Bdelloidea</taxon>
        <taxon>Philodinida</taxon>
        <taxon>Philodinidae</taxon>
        <taxon>Rotaria</taxon>
    </lineage>
</organism>
<feature type="compositionally biased region" description="Low complexity" evidence="3">
    <location>
        <begin position="479"/>
        <end position="498"/>
    </location>
</feature>
<dbReference type="InterPro" id="IPR013922">
    <property type="entry name" value="Cyclin_PHO80-like"/>
</dbReference>
<feature type="compositionally biased region" description="Basic residues" evidence="3">
    <location>
        <begin position="359"/>
        <end position="368"/>
    </location>
</feature>
<dbReference type="EMBL" id="CAJOBG010037005">
    <property type="protein sequence ID" value="CAF4375151.1"/>
    <property type="molecule type" value="Genomic_DNA"/>
</dbReference>
<dbReference type="Pfam" id="PF08613">
    <property type="entry name" value="Cyclin"/>
    <property type="match status" value="1"/>
</dbReference>
<feature type="compositionally biased region" description="Low complexity" evidence="3">
    <location>
        <begin position="338"/>
        <end position="350"/>
    </location>
</feature>
<reference evidence="5" key="1">
    <citation type="submission" date="2021-02" db="EMBL/GenBank/DDBJ databases">
        <authorList>
            <person name="Nowell W R."/>
        </authorList>
    </citation>
    <scope>NUCLEOTIDE SEQUENCE</scope>
</reference>
<dbReference type="GO" id="GO:0005634">
    <property type="term" value="C:nucleus"/>
    <property type="evidence" value="ECO:0007669"/>
    <property type="project" value="TreeGrafter"/>
</dbReference>
<feature type="region of interest" description="Disordered" evidence="3">
    <location>
        <begin position="475"/>
        <end position="498"/>
    </location>
</feature>
<keyword evidence="4" id="KW-0472">Membrane</keyword>
<evidence type="ECO:0000256" key="2">
    <source>
        <dbReference type="ARBA" id="ARBA00040808"/>
    </source>
</evidence>
<evidence type="ECO:0000256" key="1">
    <source>
        <dbReference type="ARBA" id="ARBA00038508"/>
    </source>
</evidence>
<comment type="similarity">
    <text evidence="1">Belongs to the CNPPD1 family.</text>
</comment>
<dbReference type="GO" id="GO:0016538">
    <property type="term" value="F:cyclin-dependent protein serine/threonine kinase regulator activity"/>
    <property type="evidence" value="ECO:0007669"/>
    <property type="project" value="TreeGrafter"/>
</dbReference>
<proteinExistence type="inferred from homology"/>
<dbReference type="Proteomes" id="UP000663842">
    <property type="component" value="Unassembled WGS sequence"/>
</dbReference>
<keyword evidence="4" id="KW-0812">Transmembrane</keyword>